<gene>
    <name evidence="2" type="ORF">G2W53_030584</name>
</gene>
<dbReference type="PANTHER" id="PTHR34361">
    <property type="entry name" value="OS08G0157800 PROTEIN"/>
    <property type="match status" value="1"/>
</dbReference>
<feature type="compositionally biased region" description="Polar residues" evidence="1">
    <location>
        <begin position="517"/>
        <end position="531"/>
    </location>
</feature>
<comment type="caution">
    <text evidence="2">The sequence shown here is derived from an EMBL/GenBank/DDBJ whole genome shotgun (WGS) entry which is preliminary data.</text>
</comment>
<dbReference type="AlphaFoldDB" id="A0A834T7P6"/>
<feature type="region of interest" description="Disordered" evidence="1">
    <location>
        <begin position="514"/>
        <end position="535"/>
    </location>
</feature>
<feature type="compositionally biased region" description="Acidic residues" evidence="1">
    <location>
        <begin position="694"/>
        <end position="703"/>
    </location>
</feature>
<evidence type="ECO:0000256" key="1">
    <source>
        <dbReference type="SAM" id="MobiDB-lite"/>
    </source>
</evidence>
<name>A0A834T7P6_9FABA</name>
<reference evidence="2" key="1">
    <citation type="submission" date="2020-09" db="EMBL/GenBank/DDBJ databases">
        <title>Genome-Enabled Discovery of Anthraquinone Biosynthesis in Senna tora.</title>
        <authorList>
            <person name="Kang S.-H."/>
            <person name="Pandey R.P."/>
            <person name="Lee C.-M."/>
            <person name="Sim J.-S."/>
            <person name="Jeong J.-T."/>
            <person name="Choi B.-S."/>
            <person name="Jung M."/>
            <person name="Ginzburg D."/>
            <person name="Zhao K."/>
            <person name="Won S.Y."/>
            <person name="Oh T.-J."/>
            <person name="Yu Y."/>
            <person name="Kim N.-H."/>
            <person name="Lee O.R."/>
            <person name="Lee T.-H."/>
            <person name="Bashyal P."/>
            <person name="Kim T.-S."/>
            <person name="Lee W.-H."/>
            <person name="Kawkins C."/>
            <person name="Kim C.-K."/>
            <person name="Kim J.S."/>
            <person name="Ahn B.O."/>
            <person name="Rhee S.Y."/>
            <person name="Sohng J.K."/>
        </authorList>
    </citation>
    <scope>NUCLEOTIDE SEQUENCE</scope>
    <source>
        <tissue evidence="2">Leaf</tissue>
    </source>
</reference>
<sequence length="711" mass="79841">MAGIDYHNDWPYHFSYLSAFAPPFTVNKSNSNVASAPFMYLAEPADAMTSNLYPFGSNYYSELDSAKTYGCPRAVDPRTAQLLHLGSPSAPPASNFGILPSSEGGSSFWPKETHIFGLIAKDTSLNQAEVDQEDNNFSNSKKLYPMPISQITDCFDEGQLSVHQDSESNSEMCSSSWNIAKDVVDFVFRKTPEIENADANVDNLSFKGFNSVENFVSPVVRFNPTFDSPYLEYWKGAPAAHFSLCEVSDALHREFMKMSDEPHNFSHDTDTESDVLSSVDSVSERKISGVPLNNSIFDHGSWSSYLNKMEENNFVSPKIHIHQLVKTLHNTSEVLLDHCMNDTCEMNEQCRNELENVISNLHACVLKNAEEIIPAPKVGFPLSNSGKHDGESPKAQQNTSFEKPHLTEVGPEHTSRTRDDDIEIKKADKRAKAMKSFFSENFHDDEEPGSQAKLCPINDRAPYNKMMIGMDKYSCKQTYNAKQSKPELPLKLRLSQSLVAEVNSFNLEKFSPELNEPITSTPEGSGTQNEDSFFLDSPVSHRSEEAEDFFQDSPVSHRSEEAEDFFQDSPVSHRSEEAEDFFQDSHVSHRSEEAEDFFQDFPIFHRSEPCINTGSLEDLMMVSQPFALASEGIDDHKKTPNDKDNFSHDSPIPTKEPTPDHETSSISSKESLEEFVFIGRLDVNPNSAAHHSDDDWEQVEDEEFAGHTLNA</sequence>
<protein>
    <submittedName>
        <fullName evidence="2">Uncharacterized protein</fullName>
    </submittedName>
</protein>
<dbReference type="PANTHER" id="PTHR34361:SF2">
    <property type="entry name" value="OS08G0157800 PROTEIN"/>
    <property type="match status" value="1"/>
</dbReference>
<feature type="compositionally biased region" description="Basic and acidic residues" evidence="1">
    <location>
        <begin position="633"/>
        <end position="647"/>
    </location>
</feature>
<keyword evidence="3" id="KW-1185">Reference proteome</keyword>
<dbReference type="Proteomes" id="UP000634136">
    <property type="component" value="Unassembled WGS sequence"/>
</dbReference>
<organism evidence="2 3">
    <name type="scientific">Senna tora</name>
    <dbReference type="NCBI Taxonomy" id="362788"/>
    <lineage>
        <taxon>Eukaryota</taxon>
        <taxon>Viridiplantae</taxon>
        <taxon>Streptophyta</taxon>
        <taxon>Embryophyta</taxon>
        <taxon>Tracheophyta</taxon>
        <taxon>Spermatophyta</taxon>
        <taxon>Magnoliopsida</taxon>
        <taxon>eudicotyledons</taxon>
        <taxon>Gunneridae</taxon>
        <taxon>Pentapetalae</taxon>
        <taxon>rosids</taxon>
        <taxon>fabids</taxon>
        <taxon>Fabales</taxon>
        <taxon>Fabaceae</taxon>
        <taxon>Caesalpinioideae</taxon>
        <taxon>Cassia clade</taxon>
        <taxon>Senna</taxon>
    </lineage>
</organism>
<accession>A0A834T7P6</accession>
<evidence type="ECO:0000313" key="3">
    <source>
        <dbReference type="Proteomes" id="UP000634136"/>
    </source>
</evidence>
<dbReference type="OrthoDB" id="611935at2759"/>
<proteinExistence type="predicted"/>
<evidence type="ECO:0000313" key="2">
    <source>
        <dbReference type="EMBL" id="KAF7816615.1"/>
    </source>
</evidence>
<feature type="region of interest" description="Disordered" evidence="1">
    <location>
        <begin position="684"/>
        <end position="711"/>
    </location>
</feature>
<feature type="compositionally biased region" description="Basic and acidic residues" evidence="1">
    <location>
        <begin position="402"/>
        <end position="422"/>
    </location>
</feature>
<feature type="region of interest" description="Disordered" evidence="1">
    <location>
        <begin position="383"/>
        <end position="422"/>
    </location>
</feature>
<feature type="region of interest" description="Disordered" evidence="1">
    <location>
        <begin position="632"/>
        <end position="669"/>
    </location>
</feature>
<dbReference type="EMBL" id="JAAIUW010000009">
    <property type="protein sequence ID" value="KAF7816615.1"/>
    <property type="molecule type" value="Genomic_DNA"/>
</dbReference>